<gene>
    <name evidence="3" type="ORF">HAX54_043522</name>
</gene>
<protein>
    <submittedName>
        <fullName evidence="3">Uncharacterized protein</fullName>
    </submittedName>
</protein>
<keyword evidence="1" id="KW-0175">Coiled coil</keyword>
<feature type="coiled-coil region" evidence="1">
    <location>
        <begin position="69"/>
        <end position="117"/>
    </location>
</feature>
<evidence type="ECO:0000256" key="2">
    <source>
        <dbReference type="SAM" id="MobiDB-lite"/>
    </source>
</evidence>
<dbReference type="EMBL" id="JACEIK010000652">
    <property type="protein sequence ID" value="MCD7460426.1"/>
    <property type="molecule type" value="Genomic_DNA"/>
</dbReference>
<reference evidence="3 4" key="1">
    <citation type="journal article" date="2021" name="BMC Genomics">
        <title>Datura genome reveals duplications of psychoactive alkaloid biosynthetic genes and high mutation rate following tissue culture.</title>
        <authorList>
            <person name="Rajewski A."/>
            <person name="Carter-House D."/>
            <person name="Stajich J."/>
            <person name="Litt A."/>
        </authorList>
    </citation>
    <scope>NUCLEOTIDE SEQUENCE [LARGE SCALE GENOMIC DNA]</scope>
    <source>
        <strain evidence="3">AR-01</strain>
    </source>
</reference>
<comment type="caution">
    <text evidence="3">The sequence shown here is derived from an EMBL/GenBank/DDBJ whole genome shotgun (WGS) entry which is preliminary data.</text>
</comment>
<accession>A0ABS8SNI6</accession>
<organism evidence="3 4">
    <name type="scientific">Datura stramonium</name>
    <name type="common">Jimsonweed</name>
    <name type="synonym">Common thornapple</name>
    <dbReference type="NCBI Taxonomy" id="4076"/>
    <lineage>
        <taxon>Eukaryota</taxon>
        <taxon>Viridiplantae</taxon>
        <taxon>Streptophyta</taxon>
        <taxon>Embryophyta</taxon>
        <taxon>Tracheophyta</taxon>
        <taxon>Spermatophyta</taxon>
        <taxon>Magnoliopsida</taxon>
        <taxon>eudicotyledons</taxon>
        <taxon>Gunneridae</taxon>
        <taxon>Pentapetalae</taxon>
        <taxon>asterids</taxon>
        <taxon>lamiids</taxon>
        <taxon>Solanales</taxon>
        <taxon>Solanaceae</taxon>
        <taxon>Solanoideae</taxon>
        <taxon>Datureae</taxon>
        <taxon>Datura</taxon>
    </lineage>
</organism>
<sequence>MAQSSEITRSTELESESEPVSDAKVLFSNLIALPLEDLVIPENEASMKKVLSVLANNLSGFSEEQARQVLELEDLVGILVEELENLQARYEELESKEKELMEKLESLLKEKAQISEQMYENFKQI</sequence>
<feature type="compositionally biased region" description="Polar residues" evidence="2">
    <location>
        <begin position="1"/>
        <end position="10"/>
    </location>
</feature>
<keyword evidence="4" id="KW-1185">Reference proteome</keyword>
<evidence type="ECO:0000256" key="1">
    <source>
        <dbReference type="SAM" id="Coils"/>
    </source>
</evidence>
<dbReference type="Proteomes" id="UP000823775">
    <property type="component" value="Unassembled WGS sequence"/>
</dbReference>
<evidence type="ECO:0000313" key="4">
    <source>
        <dbReference type="Proteomes" id="UP000823775"/>
    </source>
</evidence>
<name>A0ABS8SNI6_DATST</name>
<proteinExistence type="predicted"/>
<feature type="region of interest" description="Disordered" evidence="2">
    <location>
        <begin position="1"/>
        <end position="20"/>
    </location>
</feature>
<evidence type="ECO:0000313" key="3">
    <source>
        <dbReference type="EMBL" id="MCD7460426.1"/>
    </source>
</evidence>